<reference evidence="2 3" key="1">
    <citation type="journal article" date="2016" name="Genome Announc.">
        <title>Whole-Genome Sequence of Rummeliibacillus stabekisii Strain PP9 Isolated from Antarctic Soil.</title>
        <authorList>
            <person name="da Mota F.F."/>
            <person name="Vollu R.E."/>
            <person name="Jurelevicius D."/>
            <person name="Seldin L."/>
        </authorList>
    </citation>
    <scope>NUCLEOTIDE SEQUENCE [LARGE SCALE GENOMIC DNA]</scope>
    <source>
        <strain evidence="2 3">PP9</strain>
    </source>
</reference>
<keyword evidence="1" id="KW-0472">Membrane</keyword>
<gene>
    <name evidence="2" type="ORF">ATY39_13610</name>
</gene>
<dbReference type="STRING" id="241244.ATY39_13610"/>
<evidence type="ECO:0000256" key="1">
    <source>
        <dbReference type="SAM" id="Phobius"/>
    </source>
</evidence>
<organism evidence="2 3">
    <name type="scientific">Rummeliibacillus stabekisii</name>
    <dbReference type="NCBI Taxonomy" id="241244"/>
    <lineage>
        <taxon>Bacteria</taxon>
        <taxon>Bacillati</taxon>
        <taxon>Bacillota</taxon>
        <taxon>Bacilli</taxon>
        <taxon>Bacillales</taxon>
        <taxon>Caryophanaceae</taxon>
        <taxon>Rummeliibacillus</taxon>
    </lineage>
</organism>
<reference evidence="3" key="2">
    <citation type="submission" date="2016-03" db="EMBL/GenBank/DDBJ databases">
        <authorList>
            <person name="Ploux O."/>
        </authorList>
    </citation>
    <scope>NUCLEOTIDE SEQUENCE [LARGE SCALE GENOMIC DNA]</scope>
    <source>
        <strain evidence="3">PP9</strain>
    </source>
</reference>
<dbReference type="EMBL" id="CP014806">
    <property type="protein sequence ID" value="AMX00356.1"/>
    <property type="molecule type" value="Genomic_DNA"/>
</dbReference>
<feature type="transmembrane region" description="Helical" evidence="1">
    <location>
        <begin position="46"/>
        <end position="68"/>
    </location>
</feature>
<dbReference type="Proteomes" id="UP000076021">
    <property type="component" value="Chromosome"/>
</dbReference>
<name>A0A143HFU6_9BACL</name>
<dbReference type="KEGG" id="rst:ATY39_13610"/>
<dbReference type="AlphaFoldDB" id="A0A143HFU6"/>
<sequence>MYYLDLVSSYFCVVGLLWFIMIIFVKFAPSILKQGKEMAAILQAKLLLLSIPLSFLLGYIIFHFLNIYEYMSLV</sequence>
<keyword evidence="1" id="KW-1133">Transmembrane helix</keyword>
<keyword evidence="3" id="KW-1185">Reference proteome</keyword>
<feature type="transmembrane region" description="Helical" evidence="1">
    <location>
        <begin position="6"/>
        <end position="25"/>
    </location>
</feature>
<evidence type="ECO:0000313" key="2">
    <source>
        <dbReference type="EMBL" id="AMX00356.1"/>
    </source>
</evidence>
<evidence type="ECO:0008006" key="4">
    <source>
        <dbReference type="Google" id="ProtNLM"/>
    </source>
</evidence>
<accession>A0A143HFU6</accession>
<proteinExistence type="predicted"/>
<protein>
    <recommendedName>
        <fullName evidence="4">DUF1146 domain-containing protein</fullName>
    </recommendedName>
</protein>
<evidence type="ECO:0000313" key="3">
    <source>
        <dbReference type="Proteomes" id="UP000076021"/>
    </source>
</evidence>
<keyword evidence="1" id="KW-0812">Transmembrane</keyword>